<accession>A0A1R3L105</accession>
<dbReference type="EMBL" id="AWUE01005351">
    <property type="protein sequence ID" value="OMP13026.1"/>
    <property type="molecule type" value="Genomic_DNA"/>
</dbReference>
<proteinExistence type="predicted"/>
<keyword evidence="3" id="KW-1185">Reference proteome</keyword>
<comment type="caution">
    <text evidence="2">The sequence shown here is derived from an EMBL/GenBank/DDBJ whole genome shotgun (WGS) entry which is preliminary data.</text>
</comment>
<organism evidence="2 3">
    <name type="scientific">Corchorus olitorius</name>
    <dbReference type="NCBI Taxonomy" id="93759"/>
    <lineage>
        <taxon>Eukaryota</taxon>
        <taxon>Viridiplantae</taxon>
        <taxon>Streptophyta</taxon>
        <taxon>Embryophyta</taxon>
        <taxon>Tracheophyta</taxon>
        <taxon>Spermatophyta</taxon>
        <taxon>Magnoliopsida</taxon>
        <taxon>eudicotyledons</taxon>
        <taxon>Gunneridae</taxon>
        <taxon>Pentapetalae</taxon>
        <taxon>rosids</taxon>
        <taxon>malvids</taxon>
        <taxon>Malvales</taxon>
        <taxon>Malvaceae</taxon>
        <taxon>Grewioideae</taxon>
        <taxon>Apeibeae</taxon>
        <taxon>Corchorus</taxon>
    </lineage>
</organism>
<gene>
    <name evidence="2" type="ORF">COLO4_02410</name>
</gene>
<sequence length="73" mass="8222">MCKANDSPTLVTIRPRLKELLKVSIDAKKKKGLITCPAYFFILVLVGLDSTSSRKRKNPTYILKLLLEELNSS</sequence>
<evidence type="ECO:0000313" key="3">
    <source>
        <dbReference type="Proteomes" id="UP000187203"/>
    </source>
</evidence>
<keyword evidence="1" id="KW-0812">Transmembrane</keyword>
<name>A0A1R3L105_9ROSI</name>
<dbReference type="AlphaFoldDB" id="A0A1R3L105"/>
<protein>
    <submittedName>
        <fullName evidence="2">Uncharacterized protein</fullName>
    </submittedName>
</protein>
<evidence type="ECO:0000313" key="2">
    <source>
        <dbReference type="EMBL" id="OMP13026.1"/>
    </source>
</evidence>
<keyword evidence="1" id="KW-1133">Transmembrane helix</keyword>
<feature type="transmembrane region" description="Helical" evidence="1">
    <location>
        <begin position="32"/>
        <end position="48"/>
    </location>
</feature>
<reference evidence="3" key="1">
    <citation type="submission" date="2013-09" db="EMBL/GenBank/DDBJ databases">
        <title>Corchorus olitorius genome sequencing.</title>
        <authorList>
            <person name="Alam M."/>
            <person name="Haque M.S."/>
            <person name="Islam M.S."/>
            <person name="Emdad E.M."/>
            <person name="Islam M.M."/>
            <person name="Ahmed B."/>
            <person name="Halim A."/>
            <person name="Hossen Q.M.M."/>
            <person name="Hossain M.Z."/>
            <person name="Ahmed R."/>
            <person name="Khan M.M."/>
            <person name="Islam R."/>
            <person name="Rashid M.M."/>
            <person name="Khan S.A."/>
            <person name="Rahman M.S."/>
            <person name="Alam M."/>
            <person name="Yahiya A.S."/>
            <person name="Khan M.S."/>
            <person name="Azam M.S."/>
            <person name="Haque T."/>
            <person name="Lashkar M.Z.H."/>
            <person name="Akhand A.I."/>
            <person name="Morshed G."/>
            <person name="Roy S."/>
            <person name="Uddin K.S."/>
            <person name="Rabeya T."/>
            <person name="Hossain A.S."/>
            <person name="Chowdhury A."/>
            <person name="Snigdha A.R."/>
            <person name="Mortoza M.S."/>
            <person name="Matin S.A."/>
            <person name="Hoque S.M.E."/>
            <person name="Islam M.K."/>
            <person name="Roy D.K."/>
            <person name="Haider R."/>
            <person name="Moosa M.M."/>
            <person name="Elias S.M."/>
            <person name="Hasan A.M."/>
            <person name="Jahan S."/>
            <person name="Shafiuddin M."/>
            <person name="Mahmood N."/>
            <person name="Shommy N.S."/>
        </authorList>
    </citation>
    <scope>NUCLEOTIDE SEQUENCE [LARGE SCALE GENOMIC DNA]</scope>
    <source>
        <strain evidence="3">cv. O-4</strain>
    </source>
</reference>
<dbReference type="Proteomes" id="UP000187203">
    <property type="component" value="Unassembled WGS sequence"/>
</dbReference>
<keyword evidence="1" id="KW-0472">Membrane</keyword>
<evidence type="ECO:0000256" key="1">
    <source>
        <dbReference type="SAM" id="Phobius"/>
    </source>
</evidence>